<dbReference type="PANTHER" id="PTHR46696:SF1">
    <property type="entry name" value="CYTOCHROME P450 YJIB-RELATED"/>
    <property type="match status" value="1"/>
</dbReference>
<reference evidence="2" key="1">
    <citation type="submission" date="2023-03" db="EMBL/GenBank/DDBJ databases">
        <title>Actinoallomurus iriomotensis NBRC 103681.</title>
        <authorList>
            <person name="Ichikawa N."/>
            <person name="Sato H."/>
            <person name="Tonouchi N."/>
        </authorList>
    </citation>
    <scope>NUCLEOTIDE SEQUENCE</scope>
    <source>
        <strain evidence="2">NBRC 103681</strain>
    </source>
</reference>
<dbReference type="GO" id="GO:0005506">
    <property type="term" value="F:iron ion binding"/>
    <property type="evidence" value="ECO:0007669"/>
    <property type="project" value="InterPro"/>
</dbReference>
<proteinExistence type="inferred from homology"/>
<dbReference type="Gene3D" id="1.10.630.10">
    <property type="entry name" value="Cytochrome P450"/>
    <property type="match status" value="1"/>
</dbReference>
<accession>A0A9W6RQ96</accession>
<comment type="caution">
    <text evidence="2">The sequence shown here is derived from an EMBL/GenBank/DDBJ whole genome shotgun (WGS) entry which is preliminary data.</text>
</comment>
<dbReference type="InterPro" id="IPR002397">
    <property type="entry name" value="Cyt_P450_B"/>
</dbReference>
<evidence type="ECO:0000313" key="2">
    <source>
        <dbReference type="EMBL" id="GLY79619.1"/>
    </source>
</evidence>
<organism evidence="2 3">
    <name type="scientific">Actinoallomurus iriomotensis</name>
    <dbReference type="NCBI Taxonomy" id="478107"/>
    <lineage>
        <taxon>Bacteria</taxon>
        <taxon>Bacillati</taxon>
        <taxon>Actinomycetota</taxon>
        <taxon>Actinomycetes</taxon>
        <taxon>Streptosporangiales</taxon>
        <taxon>Thermomonosporaceae</taxon>
        <taxon>Actinoallomurus</taxon>
    </lineage>
</organism>
<dbReference type="EMBL" id="BSTJ01000012">
    <property type="protein sequence ID" value="GLY79619.1"/>
    <property type="molecule type" value="Genomic_DNA"/>
</dbReference>
<dbReference type="GO" id="GO:0020037">
    <property type="term" value="F:heme binding"/>
    <property type="evidence" value="ECO:0007669"/>
    <property type="project" value="InterPro"/>
</dbReference>
<dbReference type="PRINTS" id="PR00359">
    <property type="entry name" value="BP450"/>
</dbReference>
<gene>
    <name evidence="2" type="ORF">Airi01_078860</name>
</gene>
<dbReference type="GO" id="GO:0004497">
    <property type="term" value="F:monooxygenase activity"/>
    <property type="evidence" value="ECO:0007669"/>
    <property type="project" value="InterPro"/>
</dbReference>
<name>A0A9W6RQ96_9ACTN</name>
<dbReference type="PANTHER" id="PTHR46696">
    <property type="entry name" value="P450, PUTATIVE (EUROFUNG)-RELATED"/>
    <property type="match status" value="1"/>
</dbReference>
<dbReference type="RefSeq" id="WP_285631359.1">
    <property type="nucleotide sequence ID" value="NZ_BSTJ01000012.1"/>
</dbReference>
<dbReference type="CDD" id="cd20623">
    <property type="entry name" value="CYP_unk"/>
    <property type="match status" value="1"/>
</dbReference>
<dbReference type="InterPro" id="IPR036396">
    <property type="entry name" value="Cyt_P450_sf"/>
</dbReference>
<dbReference type="GO" id="GO:0016705">
    <property type="term" value="F:oxidoreductase activity, acting on paired donors, with incorporation or reduction of molecular oxygen"/>
    <property type="evidence" value="ECO:0007669"/>
    <property type="project" value="InterPro"/>
</dbReference>
<protein>
    <submittedName>
        <fullName evidence="2">Cytochrome P450</fullName>
    </submittedName>
</protein>
<evidence type="ECO:0000313" key="3">
    <source>
        <dbReference type="Proteomes" id="UP001165135"/>
    </source>
</evidence>
<sequence>MTDLEPAPDHADTGAMGCPVHTDVLPLYGPRFLRDPAELYREMRQEHGPVVPVVIEGDVPAWFVIGYRELHHVLRNPDVFARDCRRWNQWPNIPPDWPLMPFVGYQPSTLFAEGDEHRRRAGAISDGLFGVDQFDLRMQCERIADDLIDNFVEAGEVDLMAEFAQPLPLLAVAKIFGLPEAETPGLLRDMMTTVNGDEGALEAYQGIDATMRRLVAHKAEQPGSDFTTRMLNDPAGLTEEELIADLVLVITAAQQPMAYWIGNTIRLMLTDDRFSVNLAGGRRSVGQALNEVLWEDTPTQNYLGRWASRAIQLGGQQIKAGDLLVLGLAAANSDPQVRPDPESVTAGNHAMLSFSHGEHRCPYPAPELAEVICRAAVEVLLDRLPDVLLAVSPEELEWSPSVWMRGLVSLPVTFTPSYVAGGAG</sequence>
<evidence type="ECO:0000256" key="1">
    <source>
        <dbReference type="ARBA" id="ARBA00010617"/>
    </source>
</evidence>
<dbReference type="AlphaFoldDB" id="A0A9W6RQ96"/>
<dbReference type="SUPFAM" id="SSF48264">
    <property type="entry name" value="Cytochrome P450"/>
    <property type="match status" value="1"/>
</dbReference>
<dbReference type="Proteomes" id="UP001165135">
    <property type="component" value="Unassembled WGS sequence"/>
</dbReference>
<comment type="similarity">
    <text evidence="1">Belongs to the cytochrome P450 family.</text>
</comment>